<dbReference type="EMBL" id="BK032775">
    <property type="protein sequence ID" value="DAF59724.1"/>
    <property type="molecule type" value="Genomic_DNA"/>
</dbReference>
<accession>A0A8S5T8R0</accession>
<proteinExistence type="predicted"/>
<organism evidence="1">
    <name type="scientific">Siphoviridae sp. ct0Wl9</name>
    <dbReference type="NCBI Taxonomy" id="2827763"/>
    <lineage>
        <taxon>Viruses</taxon>
        <taxon>Duplodnaviria</taxon>
        <taxon>Heunggongvirae</taxon>
        <taxon>Uroviricota</taxon>
        <taxon>Caudoviricetes</taxon>
    </lineage>
</organism>
<evidence type="ECO:0008006" key="2">
    <source>
        <dbReference type="Google" id="ProtNLM"/>
    </source>
</evidence>
<protein>
    <recommendedName>
        <fullName evidence="2">Phage protein</fullName>
    </recommendedName>
</protein>
<sequence length="160" mass="19023">MVTITCRVCKTKVDKDVAICLKPKIYVCCEECKEQYLSKENNKVNKSKDSQDRQEFIAYLKSICSQELNYKIIGSMLKKIMKDNPLFTYNGMKYTLWYIHDVLNINITGVGIIPYYYDEAKRYYNKKQRIKQAIKQSNIRKDTKTICRKIKRIEDENVFD</sequence>
<name>A0A8S5T8R0_9CAUD</name>
<reference evidence="1" key="1">
    <citation type="journal article" date="2021" name="Proc. Natl. Acad. Sci. U.S.A.">
        <title>A Catalog of Tens of Thousands of Viruses from Human Metagenomes Reveals Hidden Associations with Chronic Diseases.</title>
        <authorList>
            <person name="Tisza M.J."/>
            <person name="Buck C.B."/>
        </authorList>
    </citation>
    <scope>NUCLEOTIDE SEQUENCE</scope>
    <source>
        <strain evidence="1">Ct0Wl9</strain>
    </source>
</reference>
<evidence type="ECO:0000313" key="1">
    <source>
        <dbReference type="EMBL" id="DAF59724.1"/>
    </source>
</evidence>